<protein>
    <submittedName>
        <fullName evidence="1">Gliding motility-associated protein GldC</fullName>
    </submittedName>
</protein>
<dbReference type="NCBIfam" id="TIGR03515">
    <property type="entry name" value="GldC"/>
    <property type="match status" value="1"/>
</dbReference>
<dbReference type="InterPro" id="IPR019854">
    <property type="entry name" value="Motility-assoc_prot_GldC"/>
</dbReference>
<reference evidence="1" key="1">
    <citation type="submission" date="2018-05" db="EMBL/GenBank/DDBJ databases">
        <authorList>
            <person name="Lanie J.A."/>
            <person name="Ng W.-L."/>
            <person name="Kazmierczak K.M."/>
            <person name="Andrzejewski T.M."/>
            <person name="Davidsen T.M."/>
            <person name="Wayne K.J."/>
            <person name="Tettelin H."/>
            <person name="Glass J.I."/>
            <person name="Rusch D."/>
            <person name="Podicherti R."/>
            <person name="Tsui H.-C.T."/>
            <person name="Winkler M.E."/>
        </authorList>
    </citation>
    <scope>NUCLEOTIDE SEQUENCE</scope>
    <source>
        <strain evidence="1">KNB</strain>
    </source>
</reference>
<proteinExistence type="predicted"/>
<name>A0A2X0QXB8_9PROT</name>
<evidence type="ECO:0000313" key="1">
    <source>
        <dbReference type="EMBL" id="SPS06883.1"/>
    </source>
</evidence>
<gene>
    <name evidence="1" type="ORF">NITFAB_2480</name>
</gene>
<sequence length="117" mass="13819">MQKMEIKFIVTRDQEKVPEKIEWNASGMQEQHSVDAVMISLWDAMENNTLRINLWTRNMLKEEMKMFYHQSLLSMADNFERATGNLEAAQAMRNFAQKLGEKMNLVMENKFTNLENL</sequence>
<organism evidence="1">
    <name type="scientific">Candidatus Nitrotoga fabula</name>
    <dbReference type="NCBI Taxonomy" id="2182327"/>
    <lineage>
        <taxon>Bacteria</taxon>
        <taxon>Pseudomonadati</taxon>
        <taxon>Pseudomonadota</taxon>
        <taxon>Betaproteobacteria</taxon>
        <taxon>Nitrosomonadales</taxon>
        <taxon>Gallionellaceae</taxon>
        <taxon>Candidatus Nitrotoga</taxon>
    </lineage>
</organism>
<dbReference type="AlphaFoldDB" id="A0A2X0QXB8"/>
<dbReference type="Pfam" id="PF19937">
    <property type="entry name" value="GldC-like"/>
    <property type="match status" value="1"/>
</dbReference>
<accession>A0A2X0QXB8</accession>
<dbReference type="EMBL" id="LS423452">
    <property type="protein sequence ID" value="SPS06883.1"/>
    <property type="molecule type" value="Genomic_DNA"/>
</dbReference>